<comment type="caution">
    <text evidence="1">The sequence shown here is derived from an EMBL/GenBank/DDBJ whole genome shotgun (WGS) entry which is preliminary data.</text>
</comment>
<sequence length="270" mass="30337">MESIWERKWNPLYKRKTVAGNDLVAMHCYWRKALHPPLTFRHILCIIRLFRVLLNEKTKMKSTIHTATVVVAGVFSCLTMATLVDQSDVKVREFRDGLDYDTWVARRVDEGKLFWAEDAAPPVTRDLESRGVTATIVNAACQNVVGDQPAFLEARDWWCEWVDDVEKAAVVNAQAYVMDTICSGGPCRLLMSITWRKKGTFQAGQFKIICHEIFDTLYRQCLGGGTGTVEMNDGDKNWEGTVTIDWLLGAEASKTCPSAPKPSSTCASHV</sequence>
<proteinExistence type="predicted"/>
<organism evidence="1 2">
    <name type="scientific">Hypoxylon rubiginosum</name>
    <dbReference type="NCBI Taxonomy" id="110542"/>
    <lineage>
        <taxon>Eukaryota</taxon>
        <taxon>Fungi</taxon>
        <taxon>Dikarya</taxon>
        <taxon>Ascomycota</taxon>
        <taxon>Pezizomycotina</taxon>
        <taxon>Sordariomycetes</taxon>
        <taxon>Xylariomycetidae</taxon>
        <taxon>Xylariales</taxon>
        <taxon>Hypoxylaceae</taxon>
        <taxon>Hypoxylon</taxon>
    </lineage>
</organism>
<gene>
    <name evidence="1" type="ORF">F4821DRAFT_236429</name>
</gene>
<dbReference type="Proteomes" id="UP001497680">
    <property type="component" value="Unassembled WGS sequence"/>
</dbReference>
<reference evidence="1 2" key="1">
    <citation type="journal article" date="2022" name="New Phytol.">
        <title>Ecological generalism drives hyperdiversity of secondary metabolite gene clusters in xylarialean endophytes.</title>
        <authorList>
            <person name="Franco M.E.E."/>
            <person name="Wisecaver J.H."/>
            <person name="Arnold A.E."/>
            <person name="Ju Y.M."/>
            <person name="Slot J.C."/>
            <person name="Ahrendt S."/>
            <person name="Moore L.P."/>
            <person name="Eastman K.E."/>
            <person name="Scott K."/>
            <person name="Konkel Z."/>
            <person name="Mondo S.J."/>
            <person name="Kuo A."/>
            <person name="Hayes R.D."/>
            <person name="Haridas S."/>
            <person name="Andreopoulos B."/>
            <person name="Riley R."/>
            <person name="LaButti K."/>
            <person name="Pangilinan J."/>
            <person name="Lipzen A."/>
            <person name="Amirebrahimi M."/>
            <person name="Yan J."/>
            <person name="Adam C."/>
            <person name="Keymanesh K."/>
            <person name="Ng V."/>
            <person name="Louie K."/>
            <person name="Northen T."/>
            <person name="Drula E."/>
            <person name="Henrissat B."/>
            <person name="Hsieh H.M."/>
            <person name="Youens-Clark K."/>
            <person name="Lutzoni F."/>
            <person name="Miadlikowska J."/>
            <person name="Eastwood D.C."/>
            <person name="Hamelin R.C."/>
            <person name="Grigoriev I.V."/>
            <person name="U'Ren J.M."/>
        </authorList>
    </citation>
    <scope>NUCLEOTIDE SEQUENCE [LARGE SCALE GENOMIC DNA]</scope>
    <source>
        <strain evidence="1 2">ER1909</strain>
    </source>
</reference>
<evidence type="ECO:0000313" key="2">
    <source>
        <dbReference type="Proteomes" id="UP001497680"/>
    </source>
</evidence>
<name>A0ACC0D4Y0_9PEZI</name>
<keyword evidence="2" id="KW-1185">Reference proteome</keyword>
<accession>A0ACC0D4Y0</accession>
<dbReference type="EMBL" id="MU394308">
    <property type="protein sequence ID" value="KAI6087415.1"/>
    <property type="molecule type" value="Genomic_DNA"/>
</dbReference>
<protein>
    <submittedName>
        <fullName evidence="1">Uncharacterized protein</fullName>
    </submittedName>
</protein>
<evidence type="ECO:0000313" key="1">
    <source>
        <dbReference type="EMBL" id="KAI6087415.1"/>
    </source>
</evidence>